<dbReference type="InterPro" id="IPR041698">
    <property type="entry name" value="Methyltransf_25"/>
</dbReference>
<feature type="domain" description="Methyltransferase" evidence="1">
    <location>
        <begin position="55"/>
        <end position="146"/>
    </location>
</feature>
<dbReference type="Gene3D" id="3.40.50.150">
    <property type="entry name" value="Vaccinia Virus protein VP39"/>
    <property type="match status" value="1"/>
</dbReference>
<dbReference type="CDD" id="cd02440">
    <property type="entry name" value="AdoMet_MTases"/>
    <property type="match status" value="1"/>
</dbReference>
<proteinExistence type="predicted"/>
<dbReference type="SUPFAM" id="SSF53335">
    <property type="entry name" value="S-adenosyl-L-methionine-dependent methyltransferases"/>
    <property type="match status" value="1"/>
</dbReference>
<dbReference type="PANTHER" id="PTHR43464:SF23">
    <property type="entry name" value="JUVENILE HORMONE ACID O-METHYLTRANSFERASE"/>
    <property type="match status" value="1"/>
</dbReference>
<accession>A0A8C6UZ23</accession>
<protein>
    <recommendedName>
        <fullName evidence="1">Methyltransferase domain-containing protein</fullName>
    </recommendedName>
</protein>
<keyword evidence="3" id="KW-1185">Reference proteome</keyword>
<dbReference type="GO" id="GO:0010420">
    <property type="term" value="F:polyprenyldihydroxybenzoate methyltransferase activity"/>
    <property type="evidence" value="ECO:0007669"/>
    <property type="project" value="TreeGrafter"/>
</dbReference>
<dbReference type="Proteomes" id="UP000694523">
    <property type="component" value="Unplaced"/>
</dbReference>
<evidence type="ECO:0000313" key="3">
    <source>
        <dbReference type="Proteomes" id="UP000694523"/>
    </source>
</evidence>
<reference evidence="2" key="2">
    <citation type="submission" date="2025-09" db="UniProtKB">
        <authorList>
            <consortium name="Ensembl"/>
        </authorList>
    </citation>
    <scope>IDENTIFICATION</scope>
</reference>
<evidence type="ECO:0000313" key="2">
    <source>
        <dbReference type="Ensembl" id="ENSNMLP00000041298.1"/>
    </source>
</evidence>
<dbReference type="Ensembl" id="ENSNMLT00000045910.1">
    <property type="protein sequence ID" value="ENSNMLP00000041298.1"/>
    <property type="gene ID" value="ENSNMLG00000025288.1"/>
</dbReference>
<organism evidence="2 3">
    <name type="scientific">Neogobius melanostomus</name>
    <name type="common">round goby</name>
    <dbReference type="NCBI Taxonomy" id="47308"/>
    <lineage>
        <taxon>Eukaryota</taxon>
        <taxon>Metazoa</taxon>
        <taxon>Chordata</taxon>
        <taxon>Craniata</taxon>
        <taxon>Vertebrata</taxon>
        <taxon>Euteleostomi</taxon>
        <taxon>Actinopterygii</taxon>
        <taxon>Neopterygii</taxon>
        <taxon>Teleostei</taxon>
        <taxon>Neoteleostei</taxon>
        <taxon>Acanthomorphata</taxon>
        <taxon>Gobiaria</taxon>
        <taxon>Gobiiformes</taxon>
        <taxon>Gobioidei</taxon>
        <taxon>Gobiidae</taxon>
        <taxon>Benthophilinae</taxon>
        <taxon>Neogobiini</taxon>
        <taxon>Neogobius</taxon>
    </lineage>
</organism>
<evidence type="ECO:0000259" key="1">
    <source>
        <dbReference type="Pfam" id="PF13649"/>
    </source>
</evidence>
<reference evidence="2" key="1">
    <citation type="submission" date="2025-08" db="UniProtKB">
        <authorList>
            <consortium name="Ensembl"/>
        </authorList>
    </citation>
    <scope>IDENTIFICATION</scope>
</reference>
<dbReference type="PANTHER" id="PTHR43464">
    <property type="entry name" value="METHYLTRANSFERASE"/>
    <property type="match status" value="1"/>
</dbReference>
<dbReference type="AlphaFoldDB" id="A0A8C6UZ23"/>
<sequence>RNNNEHETKTRMKMQHKSDKNVTKKDILTLGYRAHEHAVTVLMQHFTGDPSQTRVLDVACGSGLVAKTMVELGFGQFVGVDASEGMLKEAELTGLYQDLHHAILGTQALSVEREWFDVVTVVGGLYPGFIPVSAVREFYEATKPGGLVCMSRGNYPRPEYISYDEALEETLAEMETEGLWTRLTATKVQRYVADHLCEEEDPDRREYIPGTIYLAPNK</sequence>
<dbReference type="Pfam" id="PF13649">
    <property type="entry name" value="Methyltransf_25"/>
    <property type="match status" value="1"/>
</dbReference>
<name>A0A8C6UZ23_9GOBI</name>
<dbReference type="InterPro" id="IPR029063">
    <property type="entry name" value="SAM-dependent_MTases_sf"/>
</dbReference>